<dbReference type="GO" id="GO:0008360">
    <property type="term" value="P:regulation of cell shape"/>
    <property type="evidence" value="ECO:0007669"/>
    <property type="project" value="UniProtKB-UniRule"/>
</dbReference>
<dbReference type="Proteomes" id="UP000239237">
    <property type="component" value="Unassembled WGS sequence"/>
</dbReference>
<dbReference type="PANTHER" id="PTHR30135:SF3">
    <property type="entry name" value="GLUCONEOGENESIS FACTOR-RELATED"/>
    <property type="match status" value="1"/>
</dbReference>
<evidence type="ECO:0000313" key="6">
    <source>
        <dbReference type="Proteomes" id="UP000239237"/>
    </source>
</evidence>
<keyword evidence="1 2" id="KW-0963">Cytoplasm</keyword>
<dbReference type="Pfam" id="PF01933">
    <property type="entry name" value="CofD"/>
    <property type="match status" value="1"/>
</dbReference>
<dbReference type="GO" id="GO:0005737">
    <property type="term" value="C:cytoplasm"/>
    <property type="evidence" value="ECO:0007669"/>
    <property type="project" value="UniProtKB-SubCell"/>
</dbReference>
<reference evidence="3 6" key="1">
    <citation type="submission" date="2018-02" db="EMBL/GenBank/DDBJ databases">
        <authorList>
            <person name="Rodrigo-Torres L."/>
            <person name="Arahal R. D."/>
            <person name="Lucena T."/>
        </authorList>
    </citation>
    <scope>NUCLEOTIDE SEQUENCE [LARGE SCALE GENOMIC DNA]</scope>
    <source>
        <strain evidence="3 6">CECT 8486</strain>
    </source>
</reference>
<dbReference type="InterPro" id="IPR010119">
    <property type="entry name" value="Gluconeogen_factor"/>
</dbReference>
<dbReference type="SUPFAM" id="SSF142338">
    <property type="entry name" value="CofD-like"/>
    <property type="match status" value="1"/>
</dbReference>
<evidence type="ECO:0000313" key="4">
    <source>
        <dbReference type="EMBL" id="SPE07408.1"/>
    </source>
</evidence>
<dbReference type="CDD" id="cd07187">
    <property type="entry name" value="YvcK_like"/>
    <property type="match status" value="1"/>
</dbReference>
<dbReference type="Proteomes" id="UP000237923">
    <property type="component" value="Unassembled WGS sequence"/>
</dbReference>
<evidence type="ECO:0000313" key="3">
    <source>
        <dbReference type="EMBL" id="SPD92129.1"/>
    </source>
</evidence>
<comment type="subcellular location">
    <subcellularLocation>
        <location evidence="2">Cytoplasm</location>
    </subcellularLocation>
</comment>
<dbReference type="NCBIfam" id="TIGR01826">
    <property type="entry name" value="CofD_related"/>
    <property type="match status" value="1"/>
</dbReference>
<sequence>MNVSIWKVNYYMKPKIVIIGGGSGLPVIIKPLVKQEVDLSAIVTVADDGGSSGLLRNYINIVPPGDIRNILVAMADTDAEFLKVMQYRFDAKDDFFAKHAVGNLIIAAMTEMHGNIFDAVQYLANFMHVQGHIFPVSNEPLVLHAEFKNGNTVAGEAEITHAHQTIDHVWVTGDEPGEEPKAAPEVVEAILSADLIVYGPGSLFTSILPNVVVPEVREALQLTKAKQVYIANIMTQKGETDAYTDAQHLLALNAHIGMQAIDYVISNSEKVPDDFVDFQKWNEVSNQVKLDEQAVVVQGATQISGDFLQLRDAGAFHDGQKITEELLKILEQC</sequence>
<evidence type="ECO:0000313" key="5">
    <source>
        <dbReference type="Proteomes" id="UP000237923"/>
    </source>
</evidence>
<organism evidence="4 5">
    <name type="scientific">Leuconostoc suionicum</name>
    <dbReference type="NCBI Taxonomy" id="1511761"/>
    <lineage>
        <taxon>Bacteria</taxon>
        <taxon>Bacillati</taxon>
        <taxon>Bacillota</taxon>
        <taxon>Bacilli</taxon>
        <taxon>Lactobacillales</taxon>
        <taxon>Lactobacillaceae</taxon>
        <taxon>Leuconostoc</taxon>
    </lineage>
</organism>
<protein>
    <recommendedName>
        <fullName evidence="2">Putative gluconeogenesis factor</fullName>
    </recommendedName>
</protein>
<dbReference type="Gene3D" id="3.40.50.10680">
    <property type="entry name" value="CofD-like domains"/>
    <property type="match status" value="1"/>
</dbReference>
<dbReference type="EMBL" id="OKQU01000001">
    <property type="protein sequence ID" value="SPE07408.1"/>
    <property type="molecule type" value="Genomic_DNA"/>
</dbReference>
<keyword evidence="6" id="KW-1185">Reference proteome</keyword>
<proteinExistence type="inferred from homology"/>
<dbReference type="PANTHER" id="PTHR30135">
    <property type="entry name" value="UNCHARACTERIZED PROTEIN YVCK-RELATED"/>
    <property type="match status" value="1"/>
</dbReference>
<comment type="function">
    <text evidence="2">Required for morphogenesis under gluconeogenic growth conditions.</text>
</comment>
<evidence type="ECO:0000256" key="2">
    <source>
        <dbReference type="HAMAP-Rule" id="MF_00973"/>
    </source>
</evidence>
<dbReference type="InterPro" id="IPR002882">
    <property type="entry name" value="CofD"/>
</dbReference>
<accession>A0A2N9KA13</accession>
<dbReference type="AlphaFoldDB" id="A0A2N9KA13"/>
<dbReference type="GO" id="GO:0043743">
    <property type="term" value="F:LPPG:FO 2-phospho-L-lactate transferase activity"/>
    <property type="evidence" value="ECO:0007669"/>
    <property type="project" value="InterPro"/>
</dbReference>
<name>A0A2N9KA13_9LACO</name>
<gene>
    <name evidence="3" type="ORF">LES8486_01137</name>
    <name evidence="4" type="ORF">LES9216_01284</name>
</gene>
<comment type="similarity">
    <text evidence="2">Belongs to the gluconeogenesis factor family.</text>
</comment>
<dbReference type="InterPro" id="IPR038136">
    <property type="entry name" value="CofD-like_dom_sf"/>
</dbReference>
<dbReference type="EMBL" id="OKQR01000001">
    <property type="protein sequence ID" value="SPD92129.1"/>
    <property type="molecule type" value="Genomic_DNA"/>
</dbReference>
<reference evidence="4 5" key="2">
    <citation type="submission" date="2018-02" db="EMBL/GenBank/DDBJ databases">
        <authorList>
            <person name="Cohen D.B."/>
            <person name="Kent A.D."/>
        </authorList>
    </citation>
    <scope>NUCLEOTIDE SEQUENCE [LARGE SCALE GENOMIC DNA]</scope>
    <source>
        <strain evidence="4 5">CECT 9216</strain>
    </source>
</reference>
<evidence type="ECO:0000256" key="1">
    <source>
        <dbReference type="ARBA" id="ARBA00022490"/>
    </source>
</evidence>
<dbReference type="HAMAP" id="MF_00973">
    <property type="entry name" value="Gluconeogen_factor"/>
    <property type="match status" value="1"/>
</dbReference>